<feature type="chain" id="PRO_5034585188" description="Large, multifunctional secreted protein" evidence="1">
    <location>
        <begin position="25"/>
        <end position="498"/>
    </location>
</feature>
<name>A0A8E6B8T2_9BACT</name>
<keyword evidence="1" id="KW-0732">Signal</keyword>
<protein>
    <recommendedName>
        <fullName evidence="4">Large, multifunctional secreted protein</fullName>
    </recommendedName>
</protein>
<reference evidence="2" key="1">
    <citation type="submission" date="2021-05" db="EMBL/GenBank/DDBJ databases">
        <title>Complete genome sequence of the cellulolytic planctomycete Telmatocola sphagniphila SP2T and characterization of the first cellulase from planctomycetes.</title>
        <authorList>
            <person name="Rakitin A.L."/>
            <person name="Beletsky A.V."/>
            <person name="Naumoff D.G."/>
            <person name="Kulichevskaya I.S."/>
            <person name="Mardanov A.V."/>
            <person name="Ravin N.V."/>
            <person name="Dedysh S.N."/>
        </authorList>
    </citation>
    <scope>NUCLEOTIDE SEQUENCE</scope>
    <source>
        <strain evidence="2">SP2T</strain>
    </source>
</reference>
<dbReference type="Proteomes" id="UP000676194">
    <property type="component" value="Chromosome"/>
</dbReference>
<evidence type="ECO:0000256" key="1">
    <source>
        <dbReference type="SAM" id="SignalP"/>
    </source>
</evidence>
<dbReference type="Gene3D" id="2.120.10.30">
    <property type="entry name" value="TolB, C-terminal domain"/>
    <property type="match status" value="1"/>
</dbReference>
<evidence type="ECO:0000313" key="3">
    <source>
        <dbReference type="Proteomes" id="UP000676194"/>
    </source>
</evidence>
<keyword evidence="3" id="KW-1185">Reference proteome</keyword>
<dbReference type="SUPFAM" id="SSF101898">
    <property type="entry name" value="NHL repeat"/>
    <property type="match status" value="1"/>
</dbReference>
<dbReference type="PROSITE" id="PS51257">
    <property type="entry name" value="PROKAR_LIPOPROTEIN"/>
    <property type="match status" value="1"/>
</dbReference>
<dbReference type="PANTHER" id="PTHR33546:SF1">
    <property type="entry name" value="LARGE, MULTIFUNCTIONAL SECRETED PROTEIN"/>
    <property type="match status" value="1"/>
</dbReference>
<feature type="signal peptide" evidence="1">
    <location>
        <begin position="1"/>
        <end position="24"/>
    </location>
</feature>
<evidence type="ECO:0000313" key="2">
    <source>
        <dbReference type="EMBL" id="QVL33554.1"/>
    </source>
</evidence>
<dbReference type="InterPro" id="IPR011042">
    <property type="entry name" value="6-blade_b-propeller_TolB-like"/>
</dbReference>
<gene>
    <name evidence="2" type="ORF">KIH39_06485</name>
</gene>
<sequence length="498" mass="55504">MNCSNKLGLTIICILLSCFGTTRAEDVGARWGTEDREREYYPIVNLPIPQELVIEAGAFCALPDGKIAVGTRHGEIYIVSGVDQKKPNPSYRLFATGLDEIFGLAYKDGAFYVTQSCEVTKVSDTKHRGKADRFETISDAWGYSHYHEYAFGSKFDDKGNLYVALGLSYSYESHALFRGFAMQIAPEGKTRAIASGLRSPAGIGPNEQGALFYIESQGPWNCSNSLKAITPGSFHGHPASFNWYKYTPEMGPVPEEPKSGSKIIIEKERVKQLVPYAVVFPYIRMGRSITGFTVNHSKGKFGPFEDQIFLGDYTLSIIMRATTEQVNGVWQGACYPFREGLSTGILNVIFTEEGNLLCGGTNRGWPVRGVKPFALERIDWNGKMPFEIKKITITPEGFQIAFTKALESVKALDPKSYKISTFTHPYHAGYGGPEIDQTTPVVKNLELSEDRKTVQLKLDKLIPGHVYDFDLDGLTSAEREKLLHKKAYYTLNEIPKQK</sequence>
<dbReference type="RefSeq" id="WP_213498464.1">
    <property type="nucleotide sequence ID" value="NZ_CP074694.1"/>
</dbReference>
<dbReference type="PANTHER" id="PTHR33546">
    <property type="entry name" value="LARGE, MULTIFUNCTIONAL SECRETED PROTEIN-RELATED"/>
    <property type="match status" value="1"/>
</dbReference>
<organism evidence="2 3">
    <name type="scientific">Telmatocola sphagniphila</name>
    <dbReference type="NCBI Taxonomy" id="1123043"/>
    <lineage>
        <taxon>Bacteria</taxon>
        <taxon>Pseudomonadati</taxon>
        <taxon>Planctomycetota</taxon>
        <taxon>Planctomycetia</taxon>
        <taxon>Gemmatales</taxon>
        <taxon>Gemmataceae</taxon>
    </lineage>
</organism>
<dbReference type="AlphaFoldDB" id="A0A8E6B8T2"/>
<dbReference type="KEGG" id="tsph:KIH39_06485"/>
<proteinExistence type="predicted"/>
<dbReference type="EMBL" id="CP074694">
    <property type="protein sequence ID" value="QVL33554.1"/>
    <property type="molecule type" value="Genomic_DNA"/>
</dbReference>
<evidence type="ECO:0008006" key="4">
    <source>
        <dbReference type="Google" id="ProtNLM"/>
    </source>
</evidence>
<accession>A0A8E6B8T2</accession>